<dbReference type="EMBL" id="SNRW01037811">
    <property type="protein sequence ID" value="KAA6353601.1"/>
    <property type="molecule type" value="Genomic_DNA"/>
</dbReference>
<reference evidence="1 2" key="1">
    <citation type="submission" date="2019-03" db="EMBL/GenBank/DDBJ databases">
        <title>Single cell metagenomics reveals metabolic interactions within the superorganism composed of flagellate Streblomastix strix and complex community of Bacteroidetes bacteria on its surface.</title>
        <authorList>
            <person name="Treitli S.C."/>
            <person name="Kolisko M."/>
            <person name="Husnik F."/>
            <person name="Keeling P."/>
            <person name="Hampl V."/>
        </authorList>
    </citation>
    <scope>NUCLEOTIDE SEQUENCE [LARGE SCALE GENOMIC DNA]</scope>
    <source>
        <strain evidence="1">ST1C</strain>
    </source>
</reference>
<protein>
    <submittedName>
        <fullName evidence="1">Uncharacterized protein</fullName>
    </submittedName>
</protein>
<dbReference type="InterPro" id="IPR016024">
    <property type="entry name" value="ARM-type_fold"/>
</dbReference>
<sequence>MTECDEINKIYELFKRKLDKNITDRAALCLGQLFKARKITDSEMRKTIIKHLKTIVNDEDEWVKDTSRILLEGLAQNGVNKAEIEKDGFVIPTLNL</sequence>
<name>A0A5J4T7B4_9EUKA</name>
<proteinExistence type="predicted"/>
<dbReference type="SUPFAM" id="SSF48371">
    <property type="entry name" value="ARM repeat"/>
    <property type="match status" value="1"/>
</dbReference>
<gene>
    <name evidence="1" type="ORF">EZS28_050872</name>
</gene>
<comment type="caution">
    <text evidence="1">The sequence shown here is derived from an EMBL/GenBank/DDBJ whole genome shotgun (WGS) entry which is preliminary data.</text>
</comment>
<organism evidence="1 2">
    <name type="scientific">Streblomastix strix</name>
    <dbReference type="NCBI Taxonomy" id="222440"/>
    <lineage>
        <taxon>Eukaryota</taxon>
        <taxon>Metamonada</taxon>
        <taxon>Preaxostyla</taxon>
        <taxon>Oxymonadida</taxon>
        <taxon>Streblomastigidae</taxon>
        <taxon>Streblomastix</taxon>
    </lineage>
</organism>
<evidence type="ECO:0000313" key="1">
    <source>
        <dbReference type="EMBL" id="KAA6353601.1"/>
    </source>
</evidence>
<dbReference type="Proteomes" id="UP000324800">
    <property type="component" value="Unassembled WGS sequence"/>
</dbReference>
<evidence type="ECO:0000313" key="2">
    <source>
        <dbReference type="Proteomes" id="UP000324800"/>
    </source>
</evidence>
<accession>A0A5J4T7B4</accession>
<dbReference type="AlphaFoldDB" id="A0A5J4T7B4"/>